<evidence type="ECO:0000313" key="3">
    <source>
        <dbReference type="Proteomes" id="UP000237718"/>
    </source>
</evidence>
<name>A0A2T1ACY4_TRISK</name>
<gene>
    <name evidence="2" type="ORF">CLV89_110125</name>
</gene>
<dbReference type="Proteomes" id="UP000237718">
    <property type="component" value="Unassembled WGS sequence"/>
</dbReference>
<keyword evidence="1" id="KW-0732">Signal</keyword>
<evidence type="ECO:0000313" key="2">
    <source>
        <dbReference type="EMBL" id="PRZ46453.1"/>
    </source>
</evidence>
<feature type="chain" id="PRO_5015729913" evidence="1">
    <location>
        <begin position="29"/>
        <end position="136"/>
    </location>
</feature>
<dbReference type="EMBL" id="PVUF01000010">
    <property type="protein sequence ID" value="PRZ46453.1"/>
    <property type="molecule type" value="Genomic_DNA"/>
</dbReference>
<dbReference type="AlphaFoldDB" id="A0A2T1ACY4"/>
<organism evidence="2 3">
    <name type="scientific">Tritonibacter scottomollicae</name>
    <name type="common">Epibacterium scottomollicae</name>
    <dbReference type="NCBI Taxonomy" id="483013"/>
    <lineage>
        <taxon>Bacteria</taxon>
        <taxon>Pseudomonadati</taxon>
        <taxon>Pseudomonadota</taxon>
        <taxon>Alphaproteobacteria</taxon>
        <taxon>Rhodobacterales</taxon>
        <taxon>Paracoccaceae</taxon>
        <taxon>Tritonibacter</taxon>
    </lineage>
</organism>
<dbReference type="OrthoDB" id="7862497at2"/>
<reference evidence="2 3" key="1">
    <citation type="submission" date="2018-03" db="EMBL/GenBank/DDBJ databases">
        <title>Genomic Encyclopedia of Archaeal and Bacterial Type Strains, Phase II (KMG-II): from individual species to whole genera.</title>
        <authorList>
            <person name="Goeker M."/>
        </authorList>
    </citation>
    <scope>NUCLEOTIDE SEQUENCE [LARGE SCALE GENOMIC DNA]</scope>
    <source>
        <strain evidence="2 3">DSM 25328</strain>
    </source>
</reference>
<feature type="signal peptide" evidence="1">
    <location>
        <begin position="1"/>
        <end position="28"/>
    </location>
</feature>
<accession>A0A2T1ACY4</accession>
<dbReference type="RefSeq" id="WP_106164565.1">
    <property type="nucleotide sequence ID" value="NZ_JAGDDX010000011.1"/>
</dbReference>
<sequence length="136" mass="14166">MFRVNSLSAALMMSLIGVAALQAPQAEAGWSRVPGGLRLDGEVKAIDFGAFLHHFETAMLEEPRYAPIAIWLAGSGGDEAAAKRIGEIMAVAQDQGVRLAMVMAQGHACDGACSILFALGDEQIASASGTRLISGH</sequence>
<evidence type="ECO:0000256" key="1">
    <source>
        <dbReference type="SAM" id="SignalP"/>
    </source>
</evidence>
<comment type="caution">
    <text evidence="2">The sequence shown here is derived from an EMBL/GenBank/DDBJ whole genome shotgun (WGS) entry which is preliminary data.</text>
</comment>
<proteinExistence type="predicted"/>
<protein>
    <submittedName>
        <fullName evidence="2">Uncharacterized protein</fullName>
    </submittedName>
</protein>